<sequence>MATALQRLKAAGRGPRYTTSCPSRHGGKLRLAASECPACPGCQYVDVAVVRDGLEAVVRLLPSPARAEMRRLLTRLDRDFRRRTLPDSSPEARWNGEPLPWWHRRIHRN</sequence>
<comment type="caution">
    <text evidence="2">The sequence shown here is derived from an EMBL/GenBank/DDBJ whole genome shotgun (WGS) entry which is preliminary data.</text>
</comment>
<feature type="region of interest" description="Disordered" evidence="1">
    <location>
        <begin position="1"/>
        <end position="24"/>
    </location>
</feature>
<proteinExistence type="predicted"/>
<evidence type="ECO:0008006" key="4">
    <source>
        <dbReference type="Google" id="ProtNLM"/>
    </source>
</evidence>
<keyword evidence="3" id="KW-1185">Reference proteome</keyword>
<evidence type="ECO:0000256" key="1">
    <source>
        <dbReference type="SAM" id="MobiDB-lite"/>
    </source>
</evidence>
<accession>A0ABP9SBD1</accession>
<reference evidence="3" key="1">
    <citation type="journal article" date="2019" name="Int. J. Syst. Evol. Microbiol.">
        <title>The Global Catalogue of Microorganisms (GCM) 10K type strain sequencing project: providing services to taxonomists for standard genome sequencing and annotation.</title>
        <authorList>
            <consortium name="The Broad Institute Genomics Platform"/>
            <consortium name="The Broad Institute Genome Sequencing Center for Infectious Disease"/>
            <person name="Wu L."/>
            <person name="Ma J."/>
        </authorList>
    </citation>
    <scope>NUCLEOTIDE SEQUENCE [LARGE SCALE GENOMIC DNA]</scope>
    <source>
        <strain evidence="3">JCM 18304</strain>
    </source>
</reference>
<evidence type="ECO:0000313" key="2">
    <source>
        <dbReference type="EMBL" id="GAA5193481.1"/>
    </source>
</evidence>
<gene>
    <name evidence="2" type="ORF">GCM10023322_55600</name>
</gene>
<organism evidence="2 3">
    <name type="scientific">Rugosimonospora acidiphila</name>
    <dbReference type="NCBI Taxonomy" id="556531"/>
    <lineage>
        <taxon>Bacteria</taxon>
        <taxon>Bacillati</taxon>
        <taxon>Actinomycetota</taxon>
        <taxon>Actinomycetes</taxon>
        <taxon>Micromonosporales</taxon>
        <taxon>Micromonosporaceae</taxon>
        <taxon>Rugosimonospora</taxon>
    </lineage>
</organism>
<dbReference type="EMBL" id="BAABJQ010000019">
    <property type="protein sequence ID" value="GAA5193481.1"/>
    <property type="molecule type" value="Genomic_DNA"/>
</dbReference>
<protein>
    <recommendedName>
        <fullName evidence="4">Transposase</fullName>
    </recommendedName>
</protein>
<dbReference type="Proteomes" id="UP001501570">
    <property type="component" value="Unassembled WGS sequence"/>
</dbReference>
<evidence type="ECO:0000313" key="3">
    <source>
        <dbReference type="Proteomes" id="UP001501570"/>
    </source>
</evidence>
<name>A0ABP9SBD1_9ACTN</name>